<dbReference type="RefSeq" id="WP_344245779.1">
    <property type="nucleotide sequence ID" value="NZ_BAAAHH010000040.1"/>
</dbReference>
<dbReference type="Gene3D" id="1.20.58.340">
    <property type="entry name" value="Magnesium transport protein CorA, transmembrane region"/>
    <property type="match status" value="2"/>
</dbReference>
<keyword evidence="3" id="KW-0813">Transport</keyword>
<reference evidence="9 10" key="1">
    <citation type="journal article" date="2019" name="Int. J. Syst. Evol. Microbiol.">
        <title>The Global Catalogue of Microorganisms (GCM) 10K type strain sequencing project: providing services to taxonomists for standard genome sequencing and annotation.</title>
        <authorList>
            <consortium name="The Broad Institute Genomics Platform"/>
            <consortium name="The Broad Institute Genome Sequencing Center for Infectious Disease"/>
            <person name="Wu L."/>
            <person name="Ma J."/>
        </authorList>
    </citation>
    <scope>NUCLEOTIDE SEQUENCE [LARGE SCALE GENOMIC DNA]</scope>
    <source>
        <strain evidence="9 10">JCM 10696</strain>
    </source>
</reference>
<protein>
    <submittedName>
        <fullName evidence="9">Magnesium/cobalt transporter CorA</fullName>
    </submittedName>
</protein>
<evidence type="ECO:0000256" key="1">
    <source>
        <dbReference type="ARBA" id="ARBA00004651"/>
    </source>
</evidence>
<accession>A0ABN1RW58</accession>
<dbReference type="Pfam" id="PF01544">
    <property type="entry name" value="CorA"/>
    <property type="match status" value="1"/>
</dbReference>
<feature type="transmembrane region" description="Helical" evidence="8">
    <location>
        <begin position="265"/>
        <end position="284"/>
    </location>
</feature>
<feature type="transmembrane region" description="Helical" evidence="8">
    <location>
        <begin position="296"/>
        <end position="313"/>
    </location>
</feature>
<comment type="similarity">
    <text evidence="2">Belongs to the CorA metal ion transporter (MIT) (TC 1.A.35) family.</text>
</comment>
<evidence type="ECO:0000313" key="9">
    <source>
        <dbReference type="EMBL" id="GAA0965907.1"/>
    </source>
</evidence>
<dbReference type="PANTHER" id="PTHR46494:SF1">
    <property type="entry name" value="CORA FAMILY METAL ION TRANSPORTER (EUROFUNG)"/>
    <property type="match status" value="1"/>
</dbReference>
<keyword evidence="7 8" id="KW-0472">Membrane</keyword>
<dbReference type="InterPro" id="IPR045863">
    <property type="entry name" value="CorA_TM1_TM2"/>
</dbReference>
<name>A0ABN1RW58_9ACTN</name>
<keyword evidence="5 8" id="KW-0812">Transmembrane</keyword>
<sequence length="322" mass="36117">MIVDCALYRDGVRQEADDDVKKLLRAARRETGAFLWIGLHEPGYEEFDTVRRELGLHPLAIDDAAYGHQRPKIEDYGDTIFVVLKTVTYTKPAEVVLGEIMLFVGADFVITVRHGAANPLVPVRRRLEHDADLLATGPPAVLYAVLDEVVGSYDVVNHDIEADIIALESRVFTRSGGDATEDVYTLKREILEFRTAQDPLLPVLQELVRGRVPLCARHRERFRDVQDTLLRVDQQIDAHSEMVTSVLTAHLALQGRQQNEDMRKISAWAAVLAVPTMVAGVYGMNFEHMPETGWVLGYPLVVLGMAGACTLLYRRFKKSGWL</sequence>
<keyword evidence="6 8" id="KW-1133">Transmembrane helix</keyword>
<evidence type="ECO:0000256" key="3">
    <source>
        <dbReference type="ARBA" id="ARBA00022448"/>
    </source>
</evidence>
<evidence type="ECO:0000313" key="10">
    <source>
        <dbReference type="Proteomes" id="UP001500665"/>
    </source>
</evidence>
<evidence type="ECO:0000256" key="6">
    <source>
        <dbReference type="ARBA" id="ARBA00022989"/>
    </source>
</evidence>
<gene>
    <name evidence="9" type="primary">corA_2</name>
    <name evidence="9" type="ORF">GCM10009550_67140</name>
</gene>
<evidence type="ECO:0000256" key="4">
    <source>
        <dbReference type="ARBA" id="ARBA00022475"/>
    </source>
</evidence>
<dbReference type="EMBL" id="BAAAHH010000040">
    <property type="protein sequence ID" value="GAA0965907.1"/>
    <property type="molecule type" value="Genomic_DNA"/>
</dbReference>
<evidence type="ECO:0000256" key="5">
    <source>
        <dbReference type="ARBA" id="ARBA00022692"/>
    </source>
</evidence>
<dbReference type="CDD" id="cd12830">
    <property type="entry name" value="MtCorA-like"/>
    <property type="match status" value="1"/>
</dbReference>
<dbReference type="SUPFAM" id="SSF144083">
    <property type="entry name" value="Magnesium transport protein CorA, transmembrane region"/>
    <property type="match status" value="1"/>
</dbReference>
<dbReference type="SUPFAM" id="SSF143865">
    <property type="entry name" value="CorA soluble domain-like"/>
    <property type="match status" value="1"/>
</dbReference>
<keyword evidence="4" id="KW-1003">Cell membrane</keyword>
<evidence type="ECO:0000256" key="7">
    <source>
        <dbReference type="ARBA" id="ARBA00023136"/>
    </source>
</evidence>
<dbReference type="InterPro" id="IPR045861">
    <property type="entry name" value="CorA_cytoplasmic_dom"/>
</dbReference>
<keyword evidence="10" id="KW-1185">Reference proteome</keyword>
<comment type="caution">
    <text evidence="9">The sequence shown here is derived from an EMBL/GenBank/DDBJ whole genome shotgun (WGS) entry which is preliminary data.</text>
</comment>
<proteinExistence type="inferred from homology"/>
<dbReference type="InterPro" id="IPR002523">
    <property type="entry name" value="MgTranspt_CorA/ZnTranspt_ZntB"/>
</dbReference>
<dbReference type="Gene3D" id="3.30.460.20">
    <property type="entry name" value="CorA soluble domain-like"/>
    <property type="match status" value="1"/>
</dbReference>
<evidence type="ECO:0000256" key="8">
    <source>
        <dbReference type="SAM" id="Phobius"/>
    </source>
</evidence>
<organism evidence="9 10">
    <name type="scientific">Actinocorallia libanotica</name>
    <dbReference type="NCBI Taxonomy" id="46162"/>
    <lineage>
        <taxon>Bacteria</taxon>
        <taxon>Bacillati</taxon>
        <taxon>Actinomycetota</taxon>
        <taxon>Actinomycetes</taxon>
        <taxon>Streptosporangiales</taxon>
        <taxon>Thermomonosporaceae</taxon>
        <taxon>Actinocorallia</taxon>
    </lineage>
</organism>
<evidence type="ECO:0000256" key="2">
    <source>
        <dbReference type="ARBA" id="ARBA00009765"/>
    </source>
</evidence>
<dbReference type="PANTHER" id="PTHR46494">
    <property type="entry name" value="CORA FAMILY METAL ION TRANSPORTER (EUROFUNG)"/>
    <property type="match status" value="1"/>
</dbReference>
<dbReference type="Proteomes" id="UP001500665">
    <property type="component" value="Unassembled WGS sequence"/>
</dbReference>
<comment type="subcellular location">
    <subcellularLocation>
        <location evidence="1">Cell membrane</location>
        <topology evidence="1">Multi-pass membrane protein</topology>
    </subcellularLocation>
</comment>